<accession>A0A336NGQ5</accession>
<keyword evidence="1" id="KW-0472">Membrane</keyword>
<feature type="transmembrane region" description="Helical" evidence="1">
    <location>
        <begin position="5"/>
        <end position="24"/>
    </location>
</feature>
<name>A0A336NGQ5_AGGAP</name>
<keyword evidence="1" id="KW-1133">Transmembrane helix</keyword>
<sequence>MGAKAASVLCVVGVVNLPIIHFSVEWWNTLHQGASITKLERPSIATPMLIPLILCIFGFMTLYIWLTLVRYRTELLKEDSKRPWVKALAEKIN</sequence>
<dbReference type="InterPro" id="IPR003557">
    <property type="entry name" value="Cyt_c_biogenesis_CcmC"/>
</dbReference>
<reference evidence="2 3" key="1">
    <citation type="submission" date="2018-06" db="EMBL/GenBank/DDBJ databases">
        <authorList>
            <consortium name="Pathogen Informatics"/>
            <person name="Doyle S."/>
        </authorList>
    </citation>
    <scope>NUCLEOTIDE SEQUENCE [LARGE SCALE GENOMIC DNA]</scope>
    <source>
        <strain evidence="2 3">NCTC5908</strain>
    </source>
</reference>
<dbReference type="EMBL" id="UFSP01000003">
    <property type="protein sequence ID" value="SSZ30053.1"/>
    <property type="molecule type" value="Genomic_DNA"/>
</dbReference>
<evidence type="ECO:0000313" key="2">
    <source>
        <dbReference type="EMBL" id="SSZ30053.1"/>
    </source>
</evidence>
<evidence type="ECO:0000256" key="1">
    <source>
        <dbReference type="SAM" id="Phobius"/>
    </source>
</evidence>
<proteinExistence type="predicted"/>
<dbReference type="GO" id="GO:0016020">
    <property type="term" value="C:membrane"/>
    <property type="evidence" value="ECO:0007669"/>
    <property type="project" value="InterPro"/>
</dbReference>
<dbReference type="Proteomes" id="UP000253728">
    <property type="component" value="Unassembled WGS sequence"/>
</dbReference>
<feature type="transmembrane region" description="Helical" evidence="1">
    <location>
        <begin position="44"/>
        <end position="66"/>
    </location>
</feature>
<dbReference type="GO" id="GO:0015232">
    <property type="term" value="F:heme transmembrane transporter activity"/>
    <property type="evidence" value="ECO:0007669"/>
    <property type="project" value="InterPro"/>
</dbReference>
<keyword evidence="1" id="KW-0812">Transmembrane</keyword>
<organism evidence="2 3">
    <name type="scientific">Aggregatibacter aphrophilus</name>
    <name type="common">Haemophilus aphrophilus</name>
    <dbReference type="NCBI Taxonomy" id="732"/>
    <lineage>
        <taxon>Bacteria</taxon>
        <taxon>Pseudomonadati</taxon>
        <taxon>Pseudomonadota</taxon>
        <taxon>Gammaproteobacteria</taxon>
        <taxon>Pasteurellales</taxon>
        <taxon>Pasteurellaceae</taxon>
        <taxon>Aggregatibacter</taxon>
    </lineage>
</organism>
<protein>
    <submittedName>
        <fullName evidence="2">Cytochrome c-type biogenesis protein CcmC</fullName>
    </submittedName>
</protein>
<dbReference type="PRINTS" id="PR01386">
    <property type="entry name" value="CCMCBIOGNSIS"/>
</dbReference>
<evidence type="ECO:0000313" key="3">
    <source>
        <dbReference type="Proteomes" id="UP000253728"/>
    </source>
</evidence>
<gene>
    <name evidence="2" type="primary">ccmC_1</name>
    <name evidence="2" type="ORF">NCTC5908_01871</name>
</gene>
<dbReference type="GO" id="GO:0017004">
    <property type="term" value="P:cytochrome complex assembly"/>
    <property type="evidence" value="ECO:0007669"/>
    <property type="project" value="InterPro"/>
</dbReference>
<dbReference type="AlphaFoldDB" id="A0A336NGQ5"/>